<feature type="short sequence motif" description="Q motif" evidence="6">
    <location>
        <begin position="1"/>
        <end position="29"/>
    </location>
</feature>
<dbReference type="HOGENOM" id="CLU_003041_28_1_10"/>
<keyword evidence="3 7" id="KW-0347">Helicase</keyword>
<evidence type="ECO:0000256" key="6">
    <source>
        <dbReference type="PROSITE-ProRule" id="PRU00552"/>
    </source>
</evidence>
<dbReference type="GO" id="GO:0003724">
    <property type="term" value="F:RNA helicase activity"/>
    <property type="evidence" value="ECO:0007669"/>
    <property type="project" value="InterPro"/>
</dbReference>
<dbReference type="STRING" id="880071.Fleli_0945"/>
<dbReference type="EMBL" id="CP003345">
    <property type="protein sequence ID" value="AFM03399.1"/>
    <property type="molecule type" value="Genomic_DNA"/>
</dbReference>
<evidence type="ECO:0000259" key="10">
    <source>
        <dbReference type="PROSITE" id="PS51194"/>
    </source>
</evidence>
<gene>
    <name evidence="12" type="ordered locus">Fleli_0945</name>
</gene>
<dbReference type="CDD" id="cd00268">
    <property type="entry name" value="DEADc"/>
    <property type="match status" value="1"/>
</dbReference>
<dbReference type="PANTHER" id="PTHR47959:SF13">
    <property type="entry name" value="ATP-DEPENDENT RNA HELICASE RHLE"/>
    <property type="match status" value="1"/>
</dbReference>
<dbReference type="RefSeq" id="WP_014796857.1">
    <property type="nucleotide sequence ID" value="NC_018018.1"/>
</dbReference>
<dbReference type="InterPro" id="IPR027417">
    <property type="entry name" value="P-loop_NTPase"/>
</dbReference>
<dbReference type="InterPro" id="IPR044742">
    <property type="entry name" value="DEAD/DEAH_RhlB"/>
</dbReference>
<dbReference type="PATRIC" id="fig|880071.3.peg.924"/>
<feature type="domain" description="Helicase ATP-binding" evidence="9">
    <location>
        <begin position="32"/>
        <end position="205"/>
    </location>
</feature>
<dbReference type="SMART" id="SM00490">
    <property type="entry name" value="HELICc"/>
    <property type="match status" value="1"/>
</dbReference>
<protein>
    <submittedName>
        <fullName evidence="12">DNA/RNA helicase, superfamily II</fullName>
    </submittedName>
</protein>
<feature type="domain" description="DEAD-box RNA helicase Q" evidence="11">
    <location>
        <begin position="1"/>
        <end position="29"/>
    </location>
</feature>
<accession>I4AHG4</accession>
<dbReference type="InterPro" id="IPR050079">
    <property type="entry name" value="DEAD_box_RNA_helicase"/>
</dbReference>
<sequence>MQFEDFKLNRQLLNAIEEAGYEKPSPIQEQAIPLLLAGHDVIGVAQTGTGKTAAFMLPLLMKLKYAQGENPRALILAPTRELVIQIHEHFEMLSKYTDLRAVALYGGSGSIKRQLEQVREGMDLIIATPGRLLDIYERNELNLRQIKTMIMDEADRILDMGFMPQINRLLEIISSKKRQNALFSATMPEKVVKLTHDFLTFPEEINISHVAVTAETVEQKYYEVPNFRTKINLLDYLLKDKEVFNKVIVFTRTKDVANNVYKFLGRKVDDSVKVIHSNKDQNTRSNAFNDFKNGDIRILVATDVAARGLDVSDVSHVINFEVPKQYDDYVHRIGRTGRAEKEGIAITFANVLDVHHIKRIEKLIGKKIPQNRIPTEVDITETPFEENQKLIKALDFIKQREDPTYKGAFHHKKRYLNPKDAGKKKNRSTSKRGTKKK</sequence>
<dbReference type="Pfam" id="PF00270">
    <property type="entry name" value="DEAD"/>
    <property type="match status" value="1"/>
</dbReference>
<dbReference type="GO" id="GO:0016787">
    <property type="term" value="F:hydrolase activity"/>
    <property type="evidence" value="ECO:0007669"/>
    <property type="project" value="UniProtKB-KW"/>
</dbReference>
<keyword evidence="13" id="KW-1185">Reference proteome</keyword>
<evidence type="ECO:0000256" key="8">
    <source>
        <dbReference type="SAM" id="MobiDB-lite"/>
    </source>
</evidence>
<dbReference type="InterPro" id="IPR014014">
    <property type="entry name" value="RNA_helicase_DEAD_Q_motif"/>
</dbReference>
<dbReference type="GO" id="GO:0005524">
    <property type="term" value="F:ATP binding"/>
    <property type="evidence" value="ECO:0007669"/>
    <property type="project" value="UniProtKB-KW"/>
</dbReference>
<evidence type="ECO:0000256" key="3">
    <source>
        <dbReference type="ARBA" id="ARBA00022806"/>
    </source>
</evidence>
<evidence type="ECO:0000259" key="11">
    <source>
        <dbReference type="PROSITE" id="PS51195"/>
    </source>
</evidence>
<keyword evidence="2 7" id="KW-0378">Hydrolase</keyword>
<dbReference type="eggNOG" id="COG0513">
    <property type="taxonomic scope" value="Bacteria"/>
</dbReference>
<dbReference type="PROSITE" id="PS51192">
    <property type="entry name" value="HELICASE_ATP_BIND_1"/>
    <property type="match status" value="1"/>
</dbReference>
<evidence type="ECO:0000256" key="4">
    <source>
        <dbReference type="ARBA" id="ARBA00022840"/>
    </source>
</evidence>
<dbReference type="Proteomes" id="UP000006054">
    <property type="component" value="Chromosome"/>
</dbReference>
<dbReference type="PANTHER" id="PTHR47959">
    <property type="entry name" value="ATP-DEPENDENT RNA HELICASE RHLE-RELATED"/>
    <property type="match status" value="1"/>
</dbReference>
<dbReference type="InterPro" id="IPR014001">
    <property type="entry name" value="Helicase_ATP-bd"/>
</dbReference>
<evidence type="ECO:0000259" key="9">
    <source>
        <dbReference type="PROSITE" id="PS51192"/>
    </source>
</evidence>
<dbReference type="CDD" id="cd18787">
    <property type="entry name" value="SF2_C_DEAD"/>
    <property type="match status" value="1"/>
</dbReference>
<dbReference type="SMART" id="SM00487">
    <property type="entry name" value="DEXDc"/>
    <property type="match status" value="1"/>
</dbReference>
<evidence type="ECO:0000256" key="7">
    <source>
        <dbReference type="RuleBase" id="RU000492"/>
    </source>
</evidence>
<evidence type="ECO:0000313" key="13">
    <source>
        <dbReference type="Proteomes" id="UP000006054"/>
    </source>
</evidence>
<dbReference type="AlphaFoldDB" id="I4AHG4"/>
<dbReference type="PROSITE" id="PS00039">
    <property type="entry name" value="DEAD_ATP_HELICASE"/>
    <property type="match status" value="1"/>
</dbReference>
<dbReference type="KEGG" id="fli:Fleli_0945"/>
<dbReference type="OrthoDB" id="9785240at2"/>
<dbReference type="PROSITE" id="PS51194">
    <property type="entry name" value="HELICASE_CTER"/>
    <property type="match status" value="1"/>
</dbReference>
<reference evidence="13" key="1">
    <citation type="submission" date="2012-06" db="EMBL/GenBank/DDBJ databases">
        <title>The complete genome of Flexibacter litoralis DSM 6794.</title>
        <authorList>
            <person name="Lucas S."/>
            <person name="Copeland A."/>
            <person name="Lapidus A."/>
            <person name="Glavina del Rio T."/>
            <person name="Dalin E."/>
            <person name="Tice H."/>
            <person name="Bruce D."/>
            <person name="Goodwin L."/>
            <person name="Pitluck S."/>
            <person name="Peters L."/>
            <person name="Ovchinnikova G."/>
            <person name="Lu M."/>
            <person name="Kyrpides N."/>
            <person name="Mavromatis K."/>
            <person name="Ivanova N."/>
            <person name="Brettin T."/>
            <person name="Detter J.C."/>
            <person name="Han C."/>
            <person name="Larimer F."/>
            <person name="Land M."/>
            <person name="Hauser L."/>
            <person name="Markowitz V."/>
            <person name="Cheng J.-F."/>
            <person name="Hugenholtz P."/>
            <person name="Woyke T."/>
            <person name="Wu D."/>
            <person name="Spring S."/>
            <person name="Lang E."/>
            <person name="Kopitz M."/>
            <person name="Brambilla E."/>
            <person name="Klenk H.-P."/>
            <person name="Eisen J.A."/>
        </authorList>
    </citation>
    <scope>NUCLEOTIDE SEQUENCE [LARGE SCALE GENOMIC DNA]</scope>
    <source>
        <strain evidence="13">ATCC 23117 / DSM 6794 / NBRC 15988 / NCIMB 1366 / Sio-4</strain>
    </source>
</reference>
<keyword evidence="4 7" id="KW-0067">ATP-binding</keyword>
<dbReference type="PROSITE" id="PS51195">
    <property type="entry name" value="Q_MOTIF"/>
    <property type="match status" value="1"/>
</dbReference>
<dbReference type="InterPro" id="IPR001650">
    <property type="entry name" value="Helicase_C-like"/>
</dbReference>
<dbReference type="GO" id="GO:0003676">
    <property type="term" value="F:nucleic acid binding"/>
    <property type="evidence" value="ECO:0007669"/>
    <property type="project" value="InterPro"/>
</dbReference>
<dbReference type="SUPFAM" id="SSF52540">
    <property type="entry name" value="P-loop containing nucleoside triphosphate hydrolases"/>
    <property type="match status" value="1"/>
</dbReference>
<evidence type="ECO:0000256" key="2">
    <source>
        <dbReference type="ARBA" id="ARBA00022801"/>
    </source>
</evidence>
<feature type="compositionally biased region" description="Basic residues" evidence="8">
    <location>
        <begin position="408"/>
        <end position="437"/>
    </location>
</feature>
<evidence type="ECO:0000256" key="5">
    <source>
        <dbReference type="ARBA" id="ARBA00038437"/>
    </source>
</evidence>
<evidence type="ECO:0000256" key="1">
    <source>
        <dbReference type="ARBA" id="ARBA00022741"/>
    </source>
</evidence>
<keyword evidence="1 7" id="KW-0547">Nucleotide-binding</keyword>
<dbReference type="GO" id="GO:0005829">
    <property type="term" value="C:cytosol"/>
    <property type="evidence" value="ECO:0007669"/>
    <property type="project" value="TreeGrafter"/>
</dbReference>
<dbReference type="InterPro" id="IPR000629">
    <property type="entry name" value="RNA-helicase_DEAD-box_CS"/>
</dbReference>
<comment type="similarity">
    <text evidence="5 7">Belongs to the DEAD box helicase family.</text>
</comment>
<dbReference type="InterPro" id="IPR011545">
    <property type="entry name" value="DEAD/DEAH_box_helicase_dom"/>
</dbReference>
<evidence type="ECO:0000313" key="12">
    <source>
        <dbReference type="EMBL" id="AFM03399.1"/>
    </source>
</evidence>
<organism evidence="12 13">
    <name type="scientific">Bernardetia litoralis (strain ATCC 23117 / DSM 6794 / NBRC 15988 / NCIMB 1366 / Fx l1 / Sio-4)</name>
    <name type="common">Flexibacter litoralis</name>
    <dbReference type="NCBI Taxonomy" id="880071"/>
    <lineage>
        <taxon>Bacteria</taxon>
        <taxon>Pseudomonadati</taxon>
        <taxon>Bacteroidota</taxon>
        <taxon>Cytophagia</taxon>
        <taxon>Cytophagales</taxon>
        <taxon>Bernardetiaceae</taxon>
        <taxon>Bernardetia</taxon>
    </lineage>
</organism>
<proteinExistence type="inferred from homology"/>
<name>I4AHG4_BERLS</name>
<feature type="region of interest" description="Disordered" evidence="8">
    <location>
        <begin position="407"/>
        <end position="437"/>
    </location>
</feature>
<dbReference type="Gene3D" id="3.40.50.300">
    <property type="entry name" value="P-loop containing nucleotide triphosphate hydrolases"/>
    <property type="match status" value="2"/>
</dbReference>
<dbReference type="Pfam" id="PF00271">
    <property type="entry name" value="Helicase_C"/>
    <property type="match status" value="1"/>
</dbReference>
<feature type="domain" description="Helicase C-terminal" evidence="10">
    <location>
        <begin position="232"/>
        <end position="380"/>
    </location>
</feature>